<dbReference type="EMBL" id="CP014019">
    <property type="protein sequence ID" value="AVF44182.1"/>
    <property type="molecule type" value="Genomic_DNA"/>
</dbReference>
<evidence type="ECO:0000313" key="1">
    <source>
        <dbReference type="EMBL" id="AVF44182.1"/>
    </source>
</evidence>
<dbReference type="RefSeq" id="WP_016805487.1">
    <property type="nucleotide sequence ID" value="NZ_BKKB01000004.1"/>
</dbReference>
<organism evidence="1 2">
    <name type="scientific">Acinetobacter nosocomialis</name>
    <dbReference type="NCBI Taxonomy" id="106654"/>
    <lineage>
        <taxon>Bacteria</taxon>
        <taxon>Pseudomonadati</taxon>
        <taxon>Pseudomonadota</taxon>
        <taxon>Gammaproteobacteria</taxon>
        <taxon>Moraxellales</taxon>
        <taxon>Moraxellaceae</taxon>
        <taxon>Acinetobacter</taxon>
        <taxon>Acinetobacter calcoaceticus/baumannii complex</taxon>
    </lineage>
</organism>
<gene>
    <name evidence="1" type="ORF">AL533_07175</name>
</gene>
<evidence type="ECO:0000313" key="2">
    <source>
        <dbReference type="Proteomes" id="UP000237921"/>
    </source>
</evidence>
<dbReference type="InterPro" id="IPR005618">
    <property type="entry name" value="OMPW"/>
</dbReference>
<name>A0A2L1VG14_ACINO</name>
<dbReference type="AlphaFoldDB" id="A0A2L1VG14"/>
<dbReference type="InterPro" id="IPR011250">
    <property type="entry name" value="OMP/PagP_B-barrel"/>
</dbReference>
<dbReference type="Gene3D" id="2.40.160.20">
    <property type="match status" value="1"/>
</dbReference>
<dbReference type="Proteomes" id="UP000237921">
    <property type="component" value="Chromosome"/>
</dbReference>
<dbReference type="Pfam" id="PF03922">
    <property type="entry name" value="OmpW"/>
    <property type="match status" value="1"/>
</dbReference>
<dbReference type="GO" id="GO:0019867">
    <property type="term" value="C:outer membrane"/>
    <property type="evidence" value="ECO:0007669"/>
    <property type="project" value="InterPro"/>
</dbReference>
<dbReference type="GO" id="GO:0055085">
    <property type="term" value="P:transmembrane transport"/>
    <property type="evidence" value="ECO:0007669"/>
    <property type="project" value="TreeGrafter"/>
</dbReference>
<dbReference type="PANTHER" id="PTHR36920:SF1">
    <property type="entry name" value="OUTER MEMBRANE PROTEIN W"/>
    <property type="match status" value="1"/>
</dbReference>
<dbReference type="SUPFAM" id="SSF56925">
    <property type="entry name" value="OMPA-like"/>
    <property type="match status" value="1"/>
</dbReference>
<reference evidence="2" key="1">
    <citation type="submission" date="2017-12" db="EMBL/GenBank/DDBJ databases">
        <title>FDA dAtabase for Regulatory Grade micrObial Sequences (FDA-ARGOS): Supporting development and validation of Infectious Disease Dx tests.</title>
        <authorList>
            <person name="Hoffmann M."/>
            <person name="Allard M."/>
            <person name="Evans P."/>
            <person name="Brown E."/>
            <person name="Tallon L."/>
            <person name="Sadzewicz L."/>
            <person name="Sengamalay N."/>
            <person name="Ott S."/>
            <person name="Godinez A."/>
            <person name="Nagaraj S."/>
            <person name="Vavikolanu K."/>
            <person name="Aluvathingal J."/>
            <person name="Nadendla S."/>
            <person name="Sichtig H."/>
        </authorList>
    </citation>
    <scope>NUCLEOTIDE SEQUENCE [LARGE SCALE GENOMIC DNA]</scope>
    <source>
        <strain evidence="2">FDAARGOS_129</strain>
    </source>
</reference>
<dbReference type="PANTHER" id="PTHR36920">
    <property type="match status" value="1"/>
</dbReference>
<accession>A0A2L1VG14</accession>
<proteinExistence type="predicted"/>
<sequence length="377" mass="40180">MDILKLIGGNLLAVAFITGTQTAHAEFKRFSVSAGWLHVMPQGKANPFNINTAVANGTTAKVGTISTSAFMKSIDPNAKLSTGENAKEILDMVFSHPVDENGNQEQSVGQLLGLVDENDMVSSDITGTATIKGLEQWEGKGTGLEAEDVDTLGLMFNYYINENVSLQLIGGLPPKVDIKGKGEINAPLSGFANPEGLAALVIGDKLDLLQDIPITNLGNKSKAATVRAWTPALEAQYQFGKSGVNKFRPYIGAGVMYSRFSNIKLNDQINSDLIAAGHMIQNVLDNNAGAALDGKTSSANPYVRVKTTDAIAPIVSLGATYDITPNWYAVGSVSYAKLNNRANIDVIDSKTGKQLIHASTKVDIDPLITYLGVGYRF</sequence>
<protein>
    <submittedName>
        <fullName evidence="1">OmpW family protein</fullName>
    </submittedName>
</protein>